<dbReference type="OrthoDB" id="3944240at2759"/>
<gene>
    <name evidence="17" type="ORF">E1B28_007934</name>
</gene>
<feature type="domain" description="FAD-binding FR-type" evidence="16">
    <location>
        <begin position="318"/>
        <end position="457"/>
    </location>
</feature>
<keyword evidence="8 15" id="KW-1133">Transmembrane helix</keyword>
<keyword evidence="4" id="KW-0813">Transport</keyword>
<dbReference type="InterPro" id="IPR017927">
    <property type="entry name" value="FAD-bd_FR_type"/>
</dbReference>
<comment type="caution">
    <text evidence="17">The sequence shown here is derived from an EMBL/GenBank/DDBJ whole genome shotgun (WGS) entry which is preliminary data.</text>
</comment>
<comment type="similarity">
    <text evidence="2">Belongs to the ferric reductase (FRE) family.</text>
</comment>
<dbReference type="RefSeq" id="XP_043010805.1">
    <property type="nucleotide sequence ID" value="XM_043152719.1"/>
</dbReference>
<evidence type="ECO:0000256" key="5">
    <source>
        <dbReference type="ARBA" id="ARBA00022475"/>
    </source>
</evidence>
<evidence type="ECO:0000313" key="18">
    <source>
        <dbReference type="Proteomes" id="UP001049176"/>
    </source>
</evidence>
<feature type="transmembrane region" description="Helical" evidence="15">
    <location>
        <begin position="177"/>
        <end position="193"/>
    </location>
</feature>
<dbReference type="PRINTS" id="PR00466">
    <property type="entry name" value="GP91PHOX"/>
</dbReference>
<evidence type="ECO:0000256" key="6">
    <source>
        <dbReference type="ARBA" id="ARBA00022692"/>
    </source>
</evidence>
<keyword evidence="10" id="KW-0406">Ion transport</keyword>
<evidence type="ECO:0000256" key="13">
    <source>
        <dbReference type="ARBA" id="ARBA00048483"/>
    </source>
</evidence>
<dbReference type="InterPro" id="IPR051410">
    <property type="entry name" value="Ferric/Cupric_Reductase"/>
</dbReference>
<evidence type="ECO:0000256" key="4">
    <source>
        <dbReference type="ARBA" id="ARBA00022448"/>
    </source>
</evidence>
<evidence type="ECO:0000256" key="1">
    <source>
        <dbReference type="ARBA" id="ARBA00004651"/>
    </source>
</evidence>
<organism evidence="17 18">
    <name type="scientific">Marasmius oreades</name>
    <name type="common">fairy-ring Marasmius</name>
    <dbReference type="NCBI Taxonomy" id="181124"/>
    <lineage>
        <taxon>Eukaryota</taxon>
        <taxon>Fungi</taxon>
        <taxon>Dikarya</taxon>
        <taxon>Basidiomycota</taxon>
        <taxon>Agaricomycotina</taxon>
        <taxon>Agaricomycetes</taxon>
        <taxon>Agaricomycetidae</taxon>
        <taxon>Agaricales</taxon>
        <taxon>Marasmiineae</taxon>
        <taxon>Marasmiaceae</taxon>
        <taxon>Marasmius</taxon>
    </lineage>
</organism>
<reference evidence="17" key="1">
    <citation type="journal article" date="2021" name="Genome Biol. Evol.">
        <title>The assembled and annotated genome of the fairy-ring fungus Marasmius oreades.</title>
        <authorList>
            <person name="Hiltunen M."/>
            <person name="Ament-Velasquez S.L."/>
            <person name="Johannesson H."/>
        </authorList>
    </citation>
    <scope>NUCLEOTIDE SEQUENCE</scope>
    <source>
        <strain evidence="17">03SP1</strain>
    </source>
</reference>
<accession>A0A9P7S2Z5</accession>
<dbReference type="PROSITE" id="PS51384">
    <property type="entry name" value="FAD_FR"/>
    <property type="match status" value="1"/>
</dbReference>
<keyword evidence="6 15" id="KW-0812">Transmembrane</keyword>
<evidence type="ECO:0000256" key="8">
    <source>
        <dbReference type="ARBA" id="ARBA00022989"/>
    </source>
</evidence>
<name>A0A9P7S2Z5_9AGAR</name>
<protein>
    <recommendedName>
        <fullName evidence="3">ferric-chelate reductase (NADPH)</fullName>
        <ecNumber evidence="3">1.16.1.9</ecNumber>
    </recommendedName>
</protein>
<feature type="region of interest" description="Disordered" evidence="14">
    <location>
        <begin position="86"/>
        <end position="115"/>
    </location>
</feature>
<dbReference type="Proteomes" id="UP001049176">
    <property type="component" value="Chromosome 4"/>
</dbReference>
<comment type="subcellular location">
    <subcellularLocation>
        <location evidence="1">Cell membrane</location>
        <topology evidence="1">Multi-pass membrane protein</topology>
    </subcellularLocation>
</comment>
<evidence type="ECO:0000256" key="7">
    <source>
        <dbReference type="ARBA" id="ARBA00022982"/>
    </source>
</evidence>
<dbReference type="EC" id="1.16.1.9" evidence="3"/>
<feature type="transmembrane region" description="Helical" evidence="15">
    <location>
        <begin position="146"/>
        <end position="165"/>
    </location>
</feature>
<dbReference type="InterPro" id="IPR013130">
    <property type="entry name" value="Fe3_Rdtase_TM_dom"/>
</dbReference>
<dbReference type="GO" id="GO:0005886">
    <property type="term" value="C:plasma membrane"/>
    <property type="evidence" value="ECO:0007669"/>
    <property type="project" value="UniProtKB-SubCell"/>
</dbReference>
<feature type="transmembrane region" description="Helical" evidence="15">
    <location>
        <begin position="278"/>
        <end position="299"/>
    </location>
</feature>
<dbReference type="GeneID" id="66077010"/>
<dbReference type="EMBL" id="CM032184">
    <property type="protein sequence ID" value="KAG7094335.1"/>
    <property type="molecule type" value="Genomic_DNA"/>
</dbReference>
<evidence type="ECO:0000256" key="12">
    <source>
        <dbReference type="ARBA" id="ARBA00023180"/>
    </source>
</evidence>
<dbReference type="SFLD" id="SFLDS00052">
    <property type="entry name" value="Ferric_Reductase_Domain"/>
    <property type="match status" value="1"/>
</dbReference>
<dbReference type="GO" id="GO:0006826">
    <property type="term" value="P:iron ion transport"/>
    <property type="evidence" value="ECO:0007669"/>
    <property type="project" value="UniProtKB-ARBA"/>
</dbReference>
<keyword evidence="7" id="KW-0249">Electron transport</keyword>
<evidence type="ECO:0000256" key="2">
    <source>
        <dbReference type="ARBA" id="ARBA00006278"/>
    </source>
</evidence>
<feature type="transmembrane region" description="Helical" evidence="15">
    <location>
        <begin position="31"/>
        <end position="50"/>
    </location>
</feature>
<dbReference type="InterPro" id="IPR000778">
    <property type="entry name" value="Cyt_b245_heavy_chain"/>
</dbReference>
<evidence type="ECO:0000313" key="17">
    <source>
        <dbReference type="EMBL" id="KAG7094335.1"/>
    </source>
</evidence>
<evidence type="ECO:0000259" key="16">
    <source>
        <dbReference type="PROSITE" id="PS51384"/>
    </source>
</evidence>
<dbReference type="InterPro" id="IPR013121">
    <property type="entry name" value="Fe_red_NAD-bd_6"/>
</dbReference>
<keyword evidence="9" id="KW-0560">Oxidoreductase</keyword>
<feature type="transmembrane region" description="Helical" evidence="15">
    <location>
        <begin position="121"/>
        <end position="140"/>
    </location>
</feature>
<dbReference type="SUPFAM" id="SSF52343">
    <property type="entry name" value="Ferredoxin reductase-like, C-terminal NADP-linked domain"/>
    <property type="match status" value="1"/>
</dbReference>
<dbReference type="InterPro" id="IPR017938">
    <property type="entry name" value="Riboflavin_synthase-like_b-brl"/>
</dbReference>
<dbReference type="Pfam" id="PF01794">
    <property type="entry name" value="Ferric_reduct"/>
    <property type="match status" value="1"/>
</dbReference>
<proteinExistence type="inferred from homology"/>
<evidence type="ECO:0000256" key="15">
    <source>
        <dbReference type="SAM" id="Phobius"/>
    </source>
</evidence>
<dbReference type="InterPro" id="IPR039261">
    <property type="entry name" value="FNR_nucleotide-bd"/>
</dbReference>
<dbReference type="GO" id="GO:0006879">
    <property type="term" value="P:intracellular iron ion homeostasis"/>
    <property type="evidence" value="ECO:0007669"/>
    <property type="project" value="TreeGrafter"/>
</dbReference>
<feature type="compositionally biased region" description="Basic and acidic residues" evidence="14">
    <location>
        <begin position="106"/>
        <end position="115"/>
    </location>
</feature>
<keyword evidence="5" id="KW-1003">Cell membrane</keyword>
<dbReference type="Gene3D" id="3.40.50.80">
    <property type="entry name" value="Nucleotide-binding domain of ferredoxin-NADP reductase (FNR) module"/>
    <property type="match status" value="1"/>
</dbReference>
<evidence type="ECO:0000256" key="9">
    <source>
        <dbReference type="ARBA" id="ARBA00023002"/>
    </source>
</evidence>
<evidence type="ECO:0000256" key="11">
    <source>
        <dbReference type="ARBA" id="ARBA00023136"/>
    </source>
</evidence>
<dbReference type="SUPFAM" id="SSF63380">
    <property type="entry name" value="Riboflavin synthase domain-like"/>
    <property type="match status" value="1"/>
</dbReference>
<dbReference type="Pfam" id="PF08022">
    <property type="entry name" value="FAD_binding_8"/>
    <property type="match status" value="1"/>
</dbReference>
<dbReference type="PANTHER" id="PTHR32361:SF9">
    <property type="entry name" value="FERRIC REDUCTASE TRANSMEMBRANE COMPONENT 3-RELATED"/>
    <property type="match status" value="1"/>
</dbReference>
<comment type="catalytic activity">
    <reaction evidence="13">
        <text>2 a Fe(II)-siderophore + NADP(+) + H(+) = 2 a Fe(III)-siderophore + NADPH</text>
        <dbReference type="Rhea" id="RHEA:28795"/>
        <dbReference type="Rhea" id="RHEA-COMP:11342"/>
        <dbReference type="Rhea" id="RHEA-COMP:11344"/>
        <dbReference type="ChEBI" id="CHEBI:15378"/>
        <dbReference type="ChEBI" id="CHEBI:29033"/>
        <dbReference type="ChEBI" id="CHEBI:29034"/>
        <dbReference type="ChEBI" id="CHEBI:57783"/>
        <dbReference type="ChEBI" id="CHEBI:58349"/>
        <dbReference type="EC" id="1.16.1.9"/>
    </reaction>
</comment>
<keyword evidence="18" id="KW-1185">Reference proteome</keyword>
<dbReference type="InterPro" id="IPR013112">
    <property type="entry name" value="FAD-bd_8"/>
</dbReference>
<dbReference type="AlphaFoldDB" id="A0A9P7S2Z5"/>
<dbReference type="Pfam" id="PF08030">
    <property type="entry name" value="NAD_binding_6"/>
    <property type="match status" value="1"/>
</dbReference>
<dbReference type="GO" id="GO:0052851">
    <property type="term" value="F:ferric-chelate reductase (NADPH) activity"/>
    <property type="evidence" value="ECO:0007669"/>
    <property type="project" value="UniProtKB-EC"/>
</dbReference>
<evidence type="ECO:0000256" key="10">
    <source>
        <dbReference type="ARBA" id="ARBA00023065"/>
    </source>
</evidence>
<evidence type="ECO:0000256" key="3">
    <source>
        <dbReference type="ARBA" id="ARBA00012668"/>
    </source>
</evidence>
<dbReference type="GO" id="GO:0015677">
    <property type="term" value="P:copper ion import"/>
    <property type="evidence" value="ECO:0007669"/>
    <property type="project" value="TreeGrafter"/>
</dbReference>
<dbReference type="KEGG" id="more:E1B28_007934"/>
<evidence type="ECO:0000256" key="14">
    <source>
        <dbReference type="SAM" id="MobiDB-lite"/>
    </source>
</evidence>
<dbReference type="CDD" id="cd06186">
    <property type="entry name" value="NOX_Duox_like_FAD_NADP"/>
    <property type="match status" value="1"/>
</dbReference>
<keyword evidence="11 15" id="KW-0472">Membrane</keyword>
<dbReference type="PANTHER" id="PTHR32361">
    <property type="entry name" value="FERRIC/CUPRIC REDUCTASE TRANSMEMBRANE COMPONENT"/>
    <property type="match status" value="1"/>
</dbReference>
<sequence>MGDFGAPPVIPPEFQLYNSYEEDPKWQRTFTIVWCSALSASVAFSLPYLVKSIRNQRAFAGLFGVGERYAGYAYSTIAPVDDLDDGGSGSEKLGSEKAPKIPPRKWRTDQRQGRGRERSLLQARVEGILTTIFSVLLWSAPGLGVNVGQIILLIGYAVSVVVCIVKDSILEENSNRAGFMAIAQLPVVFLFATKNSMLSFLLGPGHGYEKLNYIHRWSGRAMFVGAVIHGSLWIQNHLRFGLPILGQQKETTGVAALGVLCAIVLTALRPVRRWFYEVFWVIHVLLFVAFFVTICYHTIYAPPWIFPPLAFYAFDMLLRLFKYRIKDATLAAVGEQMTLIRIPHCDTGWEAGQHIRLRVFFSGRIFESHPLSIMSAPPETSCLRSSDGIPSGILLGARVTGDWTRALNQYATAESYSTNLLTSLEPKTKQEGSCEGAITPVPVHVMIDGPYGGSSIDLGEYESVLLVAGGSGATFTLGLLDDIVGRCIRLNRQRGERTRRIEFAWCVKSFGYLKWFAAALGDIAGVVHDRHRHRQQDTDVELDLDLHISVYVTCLCNPDEVPDIPNMDVTLERPSVKELLRELVTPPDPETTPTSSKLQWAGLGGGVAVCASGPESLTREASNAVASLGLTRGVELGGVSVHTEVFSL</sequence>
<keyword evidence="12" id="KW-0325">Glycoprotein</keyword>
<feature type="transmembrane region" description="Helical" evidence="15">
    <location>
        <begin position="252"/>
        <end position="271"/>
    </location>
</feature>
<dbReference type="SFLD" id="SFLDG01168">
    <property type="entry name" value="Ferric_reductase_subgroup_(FRE"/>
    <property type="match status" value="1"/>
</dbReference>